<dbReference type="OrthoDB" id="7959174at2"/>
<feature type="domain" description="Cyclodeaminase/cyclohydrolase" evidence="1">
    <location>
        <begin position="8"/>
        <end position="188"/>
    </location>
</feature>
<protein>
    <submittedName>
        <fullName evidence="2">Formimidoyltetrahydrofolate cyclodeaminase</fullName>
    </submittedName>
</protein>
<dbReference type="RefSeq" id="WP_078665005.1">
    <property type="nucleotide sequence ID" value="NZ_FUXM01000007.1"/>
</dbReference>
<dbReference type="Proteomes" id="UP000189933">
    <property type="component" value="Unassembled WGS sequence"/>
</dbReference>
<keyword evidence="3" id="KW-1185">Reference proteome</keyword>
<evidence type="ECO:0000259" key="1">
    <source>
        <dbReference type="Pfam" id="PF04961"/>
    </source>
</evidence>
<name>A0A1T4NHM8_9FIRM</name>
<organism evidence="2 3">
    <name type="scientific">Carboxydocella sporoproducens DSM 16521</name>
    <dbReference type="NCBI Taxonomy" id="1121270"/>
    <lineage>
        <taxon>Bacteria</taxon>
        <taxon>Bacillati</taxon>
        <taxon>Bacillota</taxon>
        <taxon>Clostridia</taxon>
        <taxon>Eubacteriales</taxon>
        <taxon>Clostridiales Family XVI. Incertae Sedis</taxon>
        <taxon>Carboxydocella</taxon>
    </lineage>
</organism>
<dbReference type="GO" id="GO:0003824">
    <property type="term" value="F:catalytic activity"/>
    <property type="evidence" value="ECO:0007669"/>
    <property type="project" value="InterPro"/>
</dbReference>
<dbReference type="Pfam" id="PF04961">
    <property type="entry name" value="FTCD_C"/>
    <property type="match status" value="1"/>
</dbReference>
<sequence length="210" mass="22512">MSHVFDLSVREFLKVAASDSPTPGGGSVSALVGSLAASMVSMVANLTVGKEKYKDVEPEVKEILQEIQAVMARLEQLTAQDIKEFGNFMEVLKMPKNTEEEKALRAAKMQEALKSATDTPLEIARVCLKALELADRLSGIGNKGAISDVGVGAYVAEAALNAVLLSVDINLPMIKDEAYVAQAKAERDQLVARARELKEKAVAVVQSRLA</sequence>
<dbReference type="Gene3D" id="1.20.120.680">
    <property type="entry name" value="Formiminotetrahydrofolate cyclodeaminase monomer, up-and-down helical bundle"/>
    <property type="match status" value="1"/>
</dbReference>
<dbReference type="EMBL" id="FUXM01000007">
    <property type="protein sequence ID" value="SJZ78623.1"/>
    <property type="molecule type" value="Genomic_DNA"/>
</dbReference>
<dbReference type="InterPro" id="IPR007044">
    <property type="entry name" value="Cyclodeamin/CycHdrlase"/>
</dbReference>
<accession>A0A1T4NHM8</accession>
<proteinExistence type="predicted"/>
<dbReference type="AlphaFoldDB" id="A0A1T4NHM8"/>
<dbReference type="InterPro" id="IPR036178">
    <property type="entry name" value="Formintransfe-cycloase-like_sf"/>
</dbReference>
<gene>
    <name evidence="2" type="ORF">SAMN02745885_00908</name>
</gene>
<reference evidence="3" key="1">
    <citation type="submission" date="2017-02" db="EMBL/GenBank/DDBJ databases">
        <authorList>
            <person name="Varghese N."/>
            <person name="Submissions S."/>
        </authorList>
    </citation>
    <scope>NUCLEOTIDE SEQUENCE [LARGE SCALE GENOMIC DNA]</scope>
    <source>
        <strain evidence="3">DSM 16521</strain>
    </source>
</reference>
<evidence type="ECO:0000313" key="3">
    <source>
        <dbReference type="Proteomes" id="UP000189933"/>
    </source>
</evidence>
<dbReference type="SUPFAM" id="SSF101262">
    <property type="entry name" value="Methenyltetrahydrofolate cyclohydrolase-like"/>
    <property type="match status" value="1"/>
</dbReference>
<evidence type="ECO:0000313" key="2">
    <source>
        <dbReference type="EMBL" id="SJZ78623.1"/>
    </source>
</evidence>